<proteinExistence type="predicted"/>
<organism evidence="1 2">
    <name type="scientific">Lacicoccus alkaliphilus DSM 16010</name>
    <dbReference type="NCBI Taxonomy" id="1123231"/>
    <lineage>
        <taxon>Bacteria</taxon>
        <taxon>Bacillati</taxon>
        <taxon>Bacillota</taxon>
        <taxon>Bacilli</taxon>
        <taxon>Bacillales</taxon>
        <taxon>Salinicoccaceae</taxon>
        <taxon>Lacicoccus</taxon>
    </lineage>
</organism>
<dbReference type="AlphaFoldDB" id="A0A1M7DRY7"/>
<accession>A0A1M7DRY7</accession>
<dbReference type="Proteomes" id="UP000184206">
    <property type="component" value="Unassembled WGS sequence"/>
</dbReference>
<dbReference type="OrthoDB" id="2389486at2"/>
<keyword evidence="2" id="KW-1185">Reference proteome</keyword>
<reference evidence="1 2" key="1">
    <citation type="submission" date="2016-11" db="EMBL/GenBank/DDBJ databases">
        <authorList>
            <person name="Jaros S."/>
            <person name="Januszkiewicz K."/>
            <person name="Wedrychowicz H."/>
        </authorList>
    </citation>
    <scope>NUCLEOTIDE SEQUENCE [LARGE SCALE GENOMIC DNA]</scope>
    <source>
        <strain evidence="1 2">DSM 16010</strain>
    </source>
</reference>
<dbReference type="EMBL" id="FRCF01000003">
    <property type="protein sequence ID" value="SHL82242.1"/>
    <property type="molecule type" value="Genomic_DNA"/>
</dbReference>
<protein>
    <submittedName>
        <fullName evidence="1">Uncharacterized protein</fullName>
    </submittedName>
</protein>
<evidence type="ECO:0000313" key="2">
    <source>
        <dbReference type="Proteomes" id="UP000184206"/>
    </source>
</evidence>
<name>A0A1M7DRY7_9BACL</name>
<sequence>MNQLMDVSEVDKVRFTAVSFIDDIVGLGEKKIAINIEHFKRLDLERNQVELVIDRKSLSDYMEGRNEVLLEHENYSEFDHANSMIVMLEYDFNSIDRIKLFYKDADNLSGEYVIDTSDEECVGMSSELCDGALILKISSKKG</sequence>
<evidence type="ECO:0000313" key="1">
    <source>
        <dbReference type="EMBL" id="SHL82242.1"/>
    </source>
</evidence>
<gene>
    <name evidence="1" type="ORF">SAMN02745189_00973</name>
</gene>
<dbReference type="RefSeq" id="WP_072708974.1">
    <property type="nucleotide sequence ID" value="NZ_FRCF01000003.1"/>
</dbReference>